<gene>
    <name evidence="1" type="ORF">CEXT_15191</name>
</gene>
<organism evidence="1 2">
    <name type="scientific">Caerostris extrusa</name>
    <name type="common">Bark spider</name>
    <name type="synonym">Caerostris bankana</name>
    <dbReference type="NCBI Taxonomy" id="172846"/>
    <lineage>
        <taxon>Eukaryota</taxon>
        <taxon>Metazoa</taxon>
        <taxon>Ecdysozoa</taxon>
        <taxon>Arthropoda</taxon>
        <taxon>Chelicerata</taxon>
        <taxon>Arachnida</taxon>
        <taxon>Araneae</taxon>
        <taxon>Araneomorphae</taxon>
        <taxon>Entelegynae</taxon>
        <taxon>Araneoidea</taxon>
        <taxon>Araneidae</taxon>
        <taxon>Caerostris</taxon>
    </lineage>
</organism>
<proteinExistence type="predicted"/>
<comment type="caution">
    <text evidence="1">The sequence shown here is derived from an EMBL/GenBank/DDBJ whole genome shotgun (WGS) entry which is preliminary data.</text>
</comment>
<dbReference type="EMBL" id="BPLR01016854">
    <property type="protein sequence ID" value="GIY86869.1"/>
    <property type="molecule type" value="Genomic_DNA"/>
</dbReference>
<dbReference type="AlphaFoldDB" id="A0AAV4WZ31"/>
<keyword evidence="2" id="KW-1185">Reference proteome</keyword>
<evidence type="ECO:0000313" key="2">
    <source>
        <dbReference type="Proteomes" id="UP001054945"/>
    </source>
</evidence>
<protein>
    <submittedName>
        <fullName evidence="1">Uncharacterized protein</fullName>
    </submittedName>
</protein>
<dbReference type="Proteomes" id="UP001054945">
    <property type="component" value="Unassembled WGS sequence"/>
</dbReference>
<name>A0AAV4WZ31_CAEEX</name>
<sequence>MPPHRTRNRSSIRAISLLYKLRKRNKRGPKASSTPGVVYFRSAVPASFCGVHFWGTPRREGCRGMFVCCSSGHVSCSTSPKNMWVERIRSIVPLEESFGRMGSFWCLLLTYVSTNRLGPANKSRIHPAVSANSHLLKDLRCLLGIVRNNCNSSEI</sequence>
<accession>A0AAV4WZ31</accession>
<reference evidence="1 2" key="1">
    <citation type="submission" date="2021-06" db="EMBL/GenBank/DDBJ databases">
        <title>Caerostris extrusa draft genome.</title>
        <authorList>
            <person name="Kono N."/>
            <person name="Arakawa K."/>
        </authorList>
    </citation>
    <scope>NUCLEOTIDE SEQUENCE [LARGE SCALE GENOMIC DNA]</scope>
</reference>
<evidence type="ECO:0000313" key="1">
    <source>
        <dbReference type="EMBL" id="GIY86869.1"/>
    </source>
</evidence>